<keyword evidence="3" id="KW-1185">Reference proteome</keyword>
<sequence length="159" mass="17964">MDNKNLINNQSNSTSSEQNLFHGLSFLADNSFGESLDNCSPFKPEISLTPFRTPKNCLQLIPRLISSNISLQSQSTSSNSQLLTPRHIRPTSNLNSSINSSISSLNTPLNTKQKEKIPTAKTPLPQKRAVRVIKRLLYEERPTYYLVAFEQNFQIEQLL</sequence>
<accession>A0A8S9ZMK5</accession>
<dbReference type="OrthoDB" id="5907791at2759"/>
<protein>
    <submittedName>
        <fullName evidence="2">Uncharacterized protein</fullName>
    </submittedName>
</protein>
<proteinExistence type="predicted"/>
<dbReference type="AlphaFoldDB" id="A0A8S9ZMK5"/>
<evidence type="ECO:0000313" key="2">
    <source>
        <dbReference type="EMBL" id="KAF7634707.1"/>
    </source>
</evidence>
<evidence type="ECO:0000256" key="1">
    <source>
        <dbReference type="SAM" id="MobiDB-lite"/>
    </source>
</evidence>
<reference evidence="2" key="1">
    <citation type="journal article" date="2020" name="Ecol. Evol.">
        <title>Genome structure and content of the rice root-knot nematode (Meloidogyne graminicola).</title>
        <authorList>
            <person name="Phan N.T."/>
            <person name="Danchin E.G.J."/>
            <person name="Klopp C."/>
            <person name="Perfus-Barbeoch L."/>
            <person name="Kozlowski D.K."/>
            <person name="Koutsovoulos G.D."/>
            <person name="Lopez-Roques C."/>
            <person name="Bouchez O."/>
            <person name="Zahm M."/>
            <person name="Besnard G."/>
            <person name="Bellafiore S."/>
        </authorList>
    </citation>
    <scope>NUCLEOTIDE SEQUENCE</scope>
    <source>
        <strain evidence="2">VN-18</strain>
    </source>
</reference>
<gene>
    <name evidence="2" type="ORF">Mgra_00005854</name>
</gene>
<name>A0A8S9ZMK5_9BILA</name>
<comment type="caution">
    <text evidence="2">The sequence shown here is derived from an EMBL/GenBank/DDBJ whole genome shotgun (WGS) entry which is preliminary data.</text>
</comment>
<evidence type="ECO:0000313" key="3">
    <source>
        <dbReference type="Proteomes" id="UP000605970"/>
    </source>
</evidence>
<organism evidence="2 3">
    <name type="scientific">Meloidogyne graminicola</name>
    <dbReference type="NCBI Taxonomy" id="189291"/>
    <lineage>
        <taxon>Eukaryota</taxon>
        <taxon>Metazoa</taxon>
        <taxon>Ecdysozoa</taxon>
        <taxon>Nematoda</taxon>
        <taxon>Chromadorea</taxon>
        <taxon>Rhabditida</taxon>
        <taxon>Tylenchina</taxon>
        <taxon>Tylenchomorpha</taxon>
        <taxon>Tylenchoidea</taxon>
        <taxon>Meloidogynidae</taxon>
        <taxon>Meloidogyninae</taxon>
        <taxon>Meloidogyne</taxon>
    </lineage>
</organism>
<dbReference type="Proteomes" id="UP000605970">
    <property type="component" value="Unassembled WGS sequence"/>
</dbReference>
<dbReference type="EMBL" id="JABEBT010000052">
    <property type="protein sequence ID" value="KAF7634707.1"/>
    <property type="molecule type" value="Genomic_DNA"/>
</dbReference>
<feature type="region of interest" description="Disordered" evidence="1">
    <location>
        <begin position="76"/>
        <end position="97"/>
    </location>
</feature>